<sequence>MSTSRSILLLASLLVLPAIGVHAEGQGGLAERRAIAAYSKDVWPPLEKSIQDAAGFAVPVTLDLKSLALPGYADSYANDDYLRKPIIDPLIKALSNVGSDAMGREALKDKLKSITISYDEATAPASNYREGVTFTDGALKLNWRPYANVDDFDPRVKAITDVLEKGL</sequence>
<evidence type="ECO:0000313" key="3">
    <source>
        <dbReference type="Proteomes" id="UP001244552"/>
    </source>
</evidence>
<feature type="signal peptide" evidence="1">
    <location>
        <begin position="1"/>
        <end position="23"/>
    </location>
</feature>
<keyword evidence="1" id="KW-0732">Signal</keyword>
<dbReference type="EMBL" id="JAUSVU010000022">
    <property type="protein sequence ID" value="MDQ0535980.1"/>
    <property type="molecule type" value="Genomic_DNA"/>
</dbReference>
<evidence type="ECO:0000313" key="2">
    <source>
        <dbReference type="EMBL" id="MDQ0535980.1"/>
    </source>
</evidence>
<dbReference type="Proteomes" id="UP001244552">
    <property type="component" value="Unassembled WGS sequence"/>
</dbReference>
<protein>
    <submittedName>
        <fullName evidence="2">Uncharacterized protein</fullName>
    </submittedName>
</protein>
<reference evidence="2 3" key="1">
    <citation type="submission" date="2023-07" db="EMBL/GenBank/DDBJ databases">
        <title>Genomic Encyclopedia of Type Strains, Phase IV (KMG-IV): sequencing the most valuable type-strain genomes for metagenomic binning, comparative biology and taxonomic classification.</title>
        <authorList>
            <person name="Goeker M."/>
        </authorList>
    </citation>
    <scope>NUCLEOTIDE SEQUENCE [LARGE SCALE GENOMIC DNA]</scope>
    <source>
        <strain evidence="2 3">DSM 19922</strain>
    </source>
</reference>
<name>A0ABU0MR97_9PROT</name>
<gene>
    <name evidence="2" type="ORF">QO018_004871</name>
</gene>
<evidence type="ECO:0000256" key="1">
    <source>
        <dbReference type="SAM" id="SignalP"/>
    </source>
</evidence>
<proteinExistence type="predicted"/>
<keyword evidence="3" id="KW-1185">Reference proteome</keyword>
<organism evidence="2 3">
    <name type="scientific">Azospirillum picis</name>
    <dbReference type="NCBI Taxonomy" id="488438"/>
    <lineage>
        <taxon>Bacteria</taxon>
        <taxon>Pseudomonadati</taxon>
        <taxon>Pseudomonadota</taxon>
        <taxon>Alphaproteobacteria</taxon>
        <taxon>Rhodospirillales</taxon>
        <taxon>Azospirillaceae</taxon>
        <taxon>Azospirillum</taxon>
    </lineage>
</organism>
<accession>A0ABU0MR97</accession>
<feature type="chain" id="PRO_5047178737" evidence="1">
    <location>
        <begin position="24"/>
        <end position="167"/>
    </location>
</feature>
<comment type="caution">
    <text evidence="2">The sequence shown here is derived from an EMBL/GenBank/DDBJ whole genome shotgun (WGS) entry which is preliminary data.</text>
</comment>
<dbReference type="RefSeq" id="WP_209988240.1">
    <property type="nucleotide sequence ID" value="NZ_JAGINO010000024.1"/>
</dbReference>